<evidence type="ECO:0000256" key="6">
    <source>
        <dbReference type="ARBA" id="ARBA00022982"/>
    </source>
</evidence>
<evidence type="ECO:0000256" key="8">
    <source>
        <dbReference type="PIRSR" id="PIRSR000005-1"/>
    </source>
</evidence>
<dbReference type="InterPro" id="IPR024167">
    <property type="entry name" value="Cytochrome_c4-like"/>
</dbReference>
<feature type="binding site" description="covalent" evidence="8">
    <location>
        <position position="43"/>
    </location>
    <ligand>
        <name>heme c</name>
        <dbReference type="ChEBI" id="CHEBI:61717"/>
        <label>1</label>
    </ligand>
</feature>
<feature type="binding site" description="axial binding residue" evidence="9">
    <location>
        <position position="82"/>
    </location>
    <ligand>
        <name>heme c</name>
        <dbReference type="ChEBI" id="CHEBI:61717"/>
        <label>1</label>
    </ligand>
    <ligandPart>
        <name>Fe</name>
        <dbReference type="ChEBI" id="CHEBI:18248"/>
    </ligandPart>
</feature>
<feature type="chain" id="PRO_5001849301" evidence="10">
    <location>
        <begin position="28"/>
        <end position="197"/>
    </location>
</feature>
<dbReference type="PANTHER" id="PTHR33751:SF9">
    <property type="entry name" value="CYTOCHROME C4"/>
    <property type="match status" value="1"/>
</dbReference>
<dbReference type="GO" id="GO:0005506">
    <property type="term" value="F:iron ion binding"/>
    <property type="evidence" value="ECO:0007669"/>
    <property type="project" value="InterPro"/>
</dbReference>
<evidence type="ECO:0000256" key="10">
    <source>
        <dbReference type="SAM" id="SignalP"/>
    </source>
</evidence>
<dbReference type="EMBL" id="CP003811">
    <property type="protein sequence ID" value="AIQ93779.1"/>
    <property type="molecule type" value="Genomic_DNA"/>
</dbReference>
<feature type="binding site" description="covalent" evidence="8">
    <location>
        <position position="131"/>
    </location>
    <ligand>
        <name>heme c</name>
        <dbReference type="ChEBI" id="CHEBI:61717"/>
        <label>2</label>
    </ligand>
</feature>
<protein>
    <submittedName>
        <fullName evidence="12">Cytochrome c4</fullName>
    </submittedName>
</protein>
<evidence type="ECO:0000256" key="2">
    <source>
        <dbReference type="ARBA" id="ARBA00022448"/>
    </source>
</evidence>
<comment type="PTM">
    <text evidence="8">Binds 2 heme c groups covalently per subunit.</text>
</comment>
<feature type="binding site" description="covalent" evidence="8">
    <location>
        <position position="134"/>
    </location>
    <ligand>
        <name>heme c</name>
        <dbReference type="ChEBI" id="CHEBI:61717"/>
        <label>2</label>
    </ligand>
</feature>
<keyword evidence="6" id="KW-0249">Electron transport</keyword>
<gene>
    <name evidence="12" type="ORF">MOC_6024</name>
</gene>
<reference evidence="12 13" key="1">
    <citation type="journal article" date="2014" name="PLoS ONE">
        <title>Genome Information of Methylobacterium oryzae, a Plant-Probiotic Methylotroph in the Phyllosphere.</title>
        <authorList>
            <person name="Kwak M.J."/>
            <person name="Jeong H."/>
            <person name="Madhaiyan M."/>
            <person name="Lee Y."/>
            <person name="Sa T.M."/>
            <person name="Oh T.K."/>
            <person name="Kim J.F."/>
        </authorList>
    </citation>
    <scope>NUCLEOTIDE SEQUENCE [LARGE SCALE GENOMIC DNA]</scope>
    <source>
        <strain evidence="12 13">CBMB20</strain>
    </source>
</reference>
<dbReference type="InterPro" id="IPR036909">
    <property type="entry name" value="Cyt_c-like_dom_sf"/>
</dbReference>
<evidence type="ECO:0000256" key="7">
    <source>
        <dbReference type="ARBA" id="ARBA00023004"/>
    </source>
</evidence>
<dbReference type="PANTHER" id="PTHR33751">
    <property type="entry name" value="CBB3-TYPE CYTOCHROME C OXIDASE SUBUNIT FIXP"/>
    <property type="match status" value="1"/>
</dbReference>
<keyword evidence="4 9" id="KW-0479">Metal-binding</keyword>
<dbReference type="GO" id="GO:0042597">
    <property type="term" value="C:periplasmic space"/>
    <property type="evidence" value="ECO:0007669"/>
    <property type="project" value="UniProtKB-SubCell"/>
</dbReference>
<feature type="binding site" description="axial binding residue" evidence="9">
    <location>
        <position position="175"/>
    </location>
    <ligand>
        <name>heme c</name>
        <dbReference type="ChEBI" id="CHEBI:61717"/>
        <label>2</label>
    </ligand>
    <ligandPart>
        <name>Fe</name>
        <dbReference type="ChEBI" id="CHEBI:18248"/>
    </ligandPart>
</feature>
<comment type="subcellular location">
    <subcellularLocation>
        <location evidence="1">Periplasm</location>
    </subcellularLocation>
</comment>
<feature type="signal peptide" evidence="10">
    <location>
        <begin position="1"/>
        <end position="27"/>
    </location>
</feature>
<dbReference type="KEGG" id="mor:MOC_6024"/>
<organism evidence="12 13">
    <name type="scientific">Methylobacterium oryzae CBMB20</name>
    <dbReference type="NCBI Taxonomy" id="693986"/>
    <lineage>
        <taxon>Bacteria</taxon>
        <taxon>Pseudomonadati</taxon>
        <taxon>Pseudomonadota</taxon>
        <taxon>Alphaproteobacteria</taxon>
        <taxon>Hyphomicrobiales</taxon>
        <taxon>Methylobacteriaceae</taxon>
        <taxon>Methylobacterium</taxon>
    </lineage>
</organism>
<keyword evidence="7 9" id="KW-0408">Iron</keyword>
<dbReference type="GO" id="GO:0009055">
    <property type="term" value="F:electron transfer activity"/>
    <property type="evidence" value="ECO:0007669"/>
    <property type="project" value="InterPro"/>
</dbReference>
<dbReference type="PIRSF" id="PIRSF000005">
    <property type="entry name" value="Cytochrome_c4"/>
    <property type="match status" value="1"/>
</dbReference>
<dbReference type="AlphaFoldDB" id="A0A089QGP9"/>
<proteinExistence type="predicted"/>
<feature type="binding site" description="covalent" evidence="8">
    <location>
        <position position="40"/>
    </location>
    <ligand>
        <name>heme c</name>
        <dbReference type="ChEBI" id="CHEBI:61717"/>
        <label>1</label>
    </ligand>
</feature>
<dbReference type="PROSITE" id="PS51007">
    <property type="entry name" value="CYTC"/>
    <property type="match status" value="1"/>
</dbReference>
<feature type="binding site" description="axial binding residue" evidence="9">
    <location>
        <position position="44"/>
    </location>
    <ligand>
        <name>heme c</name>
        <dbReference type="ChEBI" id="CHEBI:61717"/>
        <label>1</label>
    </ligand>
    <ligandPart>
        <name>Fe</name>
        <dbReference type="ChEBI" id="CHEBI:18248"/>
    </ligandPart>
</feature>
<keyword evidence="13" id="KW-1185">Reference proteome</keyword>
<evidence type="ECO:0000256" key="4">
    <source>
        <dbReference type="ARBA" id="ARBA00022723"/>
    </source>
</evidence>
<keyword evidence="5" id="KW-0574">Periplasm</keyword>
<evidence type="ECO:0000313" key="13">
    <source>
        <dbReference type="Proteomes" id="UP000029492"/>
    </source>
</evidence>
<dbReference type="Gene3D" id="1.10.760.10">
    <property type="entry name" value="Cytochrome c-like domain"/>
    <property type="match status" value="2"/>
</dbReference>
<accession>A0A089QGP9</accession>
<evidence type="ECO:0000256" key="3">
    <source>
        <dbReference type="ARBA" id="ARBA00022617"/>
    </source>
</evidence>
<evidence type="ECO:0000256" key="5">
    <source>
        <dbReference type="ARBA" id="ARBA00022764"/>
    </source>
</evidence>
<dbReference type="Proteomes" id="UP000029492">
    <property type="component" value="Chromosome"/>
</dbReference>
<evidence type="ECO:0000259" key="11">
    <source>
        <dbReference type="PROSITE" id="PS51007"/>
    </source>
</evidence>
<keyword evidence="10" id="KW-0732">Signal</keyword>
<dbReference type="Pfam" id="PF00034">
    <property type="entry name" value="Cytochrom_C"/>
    <property type="match status" value="1"/>
</dbReference>
<keyword evidence="2" id="KW-0813">Transport</keyword>
<evidence type="ECO:0000313" key="12">
    <source>
        <dbReference type="EMBL" id="AIQ93779.1"/>
    </source>
</evidence>
<sequence length="197" mass="20747">MMRRHLRSIRGLAPALGGLLLTSAALAAPDAALQERVAPCIGCHGSGMSATEGVPSLGGQLPDYVVTQLFQFREKQREAPPMNEVAAGFSDDDLRSYADAVATLPPPAWSGPPADAALTARAQALVAKHQCNSCHGPDLAGRDAIPRIRAQREDYLAKALAGYKSNARPGYDPAMNEAAQGLSEADIKDLAAYVSRL</sequence>
<feature type="domain" description="Cytochrome c" evidence="11">
    <location>
        <begin position="117"/>
        <end position="197"/>
    </location>
</feature>
<dbReference type="GO" id="GO:0020037">
    <property type="term" value="F:heme binding"/>
    <property type="evidence" value="ECO:0007669"/>
    <property type="project" value="InterPro"/>
</dbReference>
<name>A0A089QGP9_9HYPH</name>
<evidence type="ECO:0000256" key="1">
    <source>
        <dbReference type="ARBA" id="ARBA00004418"/>
    </source>
</evidence>
<dbReference type="SUPFAM" id="SSF46626">
    <property type="entry name" value="Cytochrome c"/>
    <property type="match status" value="2"/>
</dbReference>
<keyword evidence="3 8" id="KW-0349">Heme</keyword>
<evidence type="ECO:0000256" key="9">
    <source>
        <dbReference type="PIRSR" id="PIRSR000005-2"/>
    </source>
</evidence>
<dbReference type="HOGENOM" id="CLU_076280_3_1_5"/>
<dbReference type="InterPro" id="IPR050597">
    <property type="entry name" value="Cytochrome_c_Oxidase_Subunit"/>
</dbReference>
<dbReference type="InterPro" id="IPR009056">
    <property type="entry name" value="Cyt_c-like_dom"/>
</dbReference>
<feature type="binding site" description="axial binding residue" evidence="9">
    <location>
        <position position="135"/>
    </location>
    <ligand>
        <name>heme c</name>
        <dbReference type="ChEBI" id="CHEBI:61717"/>
        <label>2</label>
    </ligand>
    <ligandPart>
        <name>Fe</name>
        <dbReference type="ChEBI" id="CHEBI:18248"/>
    </ligandPart>
</feature>
<dbReference type="STRING" id="693986.MOC_6024"/>
<dbReference type="eggNOG" id="COG2863">
    <property type="taxonomic scope" value="Bacteria"/>
</dbReference>